<gene>
    <name evidence="13" type="ORF">SODALDRAFT_334925</name>
</gene>
<evidence type="ECO:0000256" key="3">
    <source>
        <dbReference type="ARBA" id="ARBA00022555"/>
    </source>
</evidence>
<protein>
    <recommendedName>
        <fullName evidence="9">tRNA (guanine(10)-N(2))-methyltransferase</fullName>
        <ecNumber evidence="9">2.1.1.214</ecNumber>
    </recommendedName>
</protein>
<evidence type="ECO:0000256" key="5">
    <source>
        <dbReference type="ARBA" id="ARBA00022679"/>
    </source>
</evidence>
<keyword evidence="4 10" id="KW-0489">Methyltransferase</keyword>
<keyword evidence="8 10" id="KW-0694">RNA-binding</keyword>
<dbReference type="RefSeq" id="XP_028464536.1">
    <property type="nucleotide sequence ID" value="XM_028612334.1"/>
</dbReference>
<dbReference type="EC" id="2.1.1.214" evidence="9"/>
<evidence type="ECO:0000256" key="7">
    <source>
        <dbReference type="ARBA" id="ARBA00022694"/>
    </source>
</evidence>
<feature type="domain" description="tRNA (guanine(10)-N(2))-methyltransferase TRMT11 N-terminal" evidence="12">
    <location>
        <begin position="1"/>
        <end position="174"/>
    </location>
</feature>
<keyword evidence="5 10" id="KW-0808">Transferase</keyword>
<dbReference type="GeneID" id="39580812"/>
<dbReference type="GO" id="GO:0160102">
    <property type="term" value="F:tRNA (guanine(10)-N2)-methyltransferase activity"/>
    <property type="evidence" value="ECO:0007669"/>
    <property type="project" value="UniProtKB-EC"/>
</dbReference>
<keyword evidence="14" id="KW-1185">Reference proteome</keyword>
<evidence type="ECO:0000256" key="6">
    <source>
        <dbReference type="ARBA" id="ARBA00022691"/>
    </source>
</evidence>
<evidence type="ECO:0000313" key="13">
    <source>
        <dbReference type="EMBL" id="ROT36730.1"/>
    </source>
</evidence>
<dbReference type="EMBL" id="ML119058">
    <property type="protein sequence ID" value="ROT36730.1"/>
    <property type="molecule type" value="Genomic_DNA"/>
</dbReference>
<accession>A0A3N2PQK3</accession>
<keyword evidence="7 10" id="KW-0819">tRNA processing</keyword>
<dbReference type="PIRSF" id="PIRSF017259">
    <property type="entry name" value="tRNA_mtfrase_TRM11"/>
    <property type="match status" value="1"/>
</dbReference>
<evidence type="ECO:0000256" key="8">
    <source>
        <dbReference type="ARBA" id="ARBA00022884"/>
    </source>
</evidence>
<dbReference type="PANTHER" id="PTHR13370:SF3">
    <property type="entry name" value="TRNA (GUANINE(10)-N2)-METHYLTRANSFERASE HOMOLOG"/>
    <property type="match status" value="1"/>
</dbReference>
<dbReference type="SUPFAM" id="SSF53335">
    <property type="entry name" value="S-adenosyl-L-methionine-dependent methyltransferases"/>
    <property type="match status" value="1"/>
</dbReference>
<evidence type="ECO:0000256" key="1">
    <source>
        <dbReference type="ARBA" id="ARBA00004496"/>
    </source>
</evidence>
<evidence type="ECO:0000256" key="10">
    <source>
        <dbReference type="PROSITE-ProRule" id="PRU00959"/>
    </source>
</evidence>
<evidence type="ECO:0000256" key="2">
    <source>
        <dbReference type="ARBA" id="ARBA00022490"/>
    </source>
</evidence>
<dbReference type="InterPro" id="IPR016691">
    <property type="entry name" value="TRMT11"/>
</dbReference>
<reference evidence="13 14" key="1">
    <citation type="journal article" date="2018" name="Mol. Ecol.">
        <title>The obligate alkalophilic soda-lake fungus Sodiomyces alkalinus has shifted to a protein diet.</title>
        <authorList>
            <person name="Grum-Grzhimaylo A.A."/>
            <person name="Falkoski D.L."/>
            <person name="van den Heuvel J."/>
            <person name="Valero-Jimenez C.A."/>
            <person name="Min B."/>
            <person name="Choi I.G."/>
            <person name="Lipzen A."/>
            <person name="Daum C.G."/>
            <person name="Aanen D.K."/>
            <person name="Tsang A."/>
            <person name="Henrissat B."/>
            <person name="Bilanenko E.N."/>
            <person name="de Vries R.P."/>
            <person name="van Kan J.A.L."/>
            <person name="Grigoriev I.V."/>
            <person name="Debets A.J.M."/>
        </authorList>
    </citation>
    <scope>NUCLEOTIDE SEQUENCE [LARGE SCALE GENOMIC DNA]</scope>
    <source>
        <strain evidence="13 14">F11</strain>
    </source>
</reference>
<dbReference type="InterPro" id="IPR029063">
    <property type="entry name" value="SAM-dependent_MTases_sf"/>
</dbReference>
<dbReference type="InterPro" id="IPR002052">
    <property type="entry name" value="DNA_methylase_N6_adenine_CS"/>
</dbReference>
<dbReference type="PANTHER" id="PTHR13370">
    <property type="entry name" value="RNA METHYLASE-RELATED"/>
    <property type="match status" value="1"/>
</dbReference>
<dbReference type="Pfam" id="PF01170">
    <property type="entry name" value="UPF0020"/>
    <property type="match status" value="1"/>
</dbReference>
<comment type="similarity">
    <text evidence="10">Belongs to the class I-like SAM-binding methyltransferase superfamily. TRM11 methyltransferase family.</text>
</comment>
<feature type="domain" description="Ribosomal RNA large subunit methyltransferase K/L-like methyltransferase" evidence="11">
    <location>
        <begin position="184"/>
        <end position="297"/>
    </location>
</feature>
<dbReference type="InterPro" id="IPR059073">
    <property type="entry name" value="TRMT11_N"/>
</dbReference>
<name>A0A3N2PQK3_SODAK</name>
<dbReference type="InterPro" id="IPR000241">
    <property type="entry name" value="RlmKL-like_Mtase"/>
</dbReference>
<dbReference type="GO" id="GO:0005737">
    <property type="term" value="C:cytoplasm"/>
    <property type="evidence" value="ECO:0007669"/>
    <property type="project" value="UniProtKB-SubCell"/>
</dbReference>
<evidence type="ECO:0000256" key="9">
    <source>
        <dbReference type="ARBA" id="ARBA00066937"/>
    </source>
</evidence>
<dbReference type="GO" id="GO:0032259">
    <property type="term" value="P:methylation"/>
    <property type="evidence" value="ECO:0007669"/>
    <property type="project" value="UniProtKB-UniRule"/>
</dbReference>
<dbReference type="Proteomes" id="UP000272025">
    <property type="component" value="Unassembled WGS sequence"/>
</dbReference>
<dbReference type="Gene3D" id="3.40.50.150">
    <property type="entry name" value="Vaccinia Virus protein VP39"/>
    <property type="match status" value="1"/>
</dbReference>
<proteinExistence type="inferred from homology"/>
<keyword evidence="6 10" id="KW-0949">S-adenosyl-L-methionine</keyword>
<dbReference type="PROSITE" id="PS51627">
    <property type="entry name" value="SAM_MT_TRM11"/>
    <property type="match status" value="1"/>
</dbReference>
<dbReference type="GO" id="GO:0043527">
    <property type="term" value="C:tRNA methyltransferase complex"/>
    <property type="evidence" value="ECO:0007669"/>
    <property type="project" value="UniProtKB-ARBA"/>
</dbReference>
<evidence type="ECO:0000256" key="4">
    <source>
        <dbReference type="ARBA" id="ARBA00022603"/>
    </source>
</evidence>
<dbReference type="Pfam" id="PF25904">
    <property type="entry name" value="Tmrp11_N"/>
    <property type="match status" value="1"/>
</dbReference>
<comment type="subcellular location">
    <subcellularLocation>
        <location evidence="1">Cytoplasm</location>
    </subcellularLocation>
</comment>
<evidence type="ECO:0000313" key="14">
    <source>
        <dbReference type="Proteomes" id="UP000272025"/>
    </source>
</evidence>
<dbReference type="GO" id="GO:0000049">
    <property type="term" value="F:tRNA binding"/>
    <property type="evidence" value="ECO:0007669"/>
    <property type="project" value="UniProtKB-UniRule"/>
</dbReference>
<dbReference type="OrthoDB" id="296065at2759"/>
<dbReference type="STRING" id="1314773.A0A3N2PQK3"/>
<evidence type="ECO:0000259" key="11">
    <source>
        <dbReference type="Pfam" id="PF01170"/>
    </source>
</evidence>
<organism evidence="13 14">
    <name type="scientific">Sodiomyces alkalinus (strain CBS 110278 / VKM F-3762 / F11)</name>
    <name type="common">Alkaliphilic filamentous fungus</name>
    <dbReference type="NCBI Taxonomy" id="1314773"/>
    <lineage>
        <taxon>Eukaryota</taxon>
        <taxon>Fungi</taxon>
        <taxon>Dikarya</taxon>
        <taxon>Ascomycota</taxon>
        <taxon>Pezizomycotina</taxon>
        <taxon>Sordariomycetes</taxon>
        <taxon>Hypocreomycetidae</taxon>
        <taxon>Glomerellales</taxon>
        <taxon>Plectosphaerellaceae</taxon>
        <taxon>Sodiomyces</taxon>
    </lineage>
</organism>
<dbReference type="GO" id="GO:0008033">
    <property type="term" value="P:tRNA processing"/>
    <property type="evidence" value="ECO:0007669"/>
    <property type="project" value="UniProtKB-UniRule"/>
</dbReference>
<dbReference type="PROSITE" id="PS00092">
    <property type="entry name" value="N6_MTASE"/>
    <property type="match status" value="1"/>
</dbReference>
<keyword evidence="3 10" id="KW-0820">tRNA-binding</keyword>
<dbReference type="AlphaFoldDB" id="A0A3N2PQK3"/>
<sequence length="453" mass="50303">MDCILRFRQAHESFRIPEIEALAIIEDVEVKILEYHQDSPFCLINVPSAAAARALIRRSILCQSIHELWGHAPSGLLSDLHDDVRRRALPLCAPYANASFKFALDAFHHTRPHPERLAIFNSFAYLPLAGAILLDNPDETFTVFEDWPFRPPGTPPGPHPLRAFLGRLLAHGARDLRHVYDLKKRRYISTTSMDSELALLTANLALARPGAFVYDPFVGTGSFPVAAAHFGALAFGSDIDGRSIRGAGGAQTVKGNFAQYGLLGRCGDFFVADLTNTPFVARRWLDAILCDPPYGVREGLRVLGARKPERPGVVAVASSADKFWQSPEYVPPKKPYSFLAMLDDILEFASRVLVDRGRISFWMPTANDEDQELAVPTHPCLEVVAVCVQPFNKWSRRLITYSRVPDDQVDPEKVAAYQRTQHAGGTADELNPFRESYFKGFRKDASEGDTDGG</sequence>
<evidence type="ECO:0000259" key="12">
    <source>
        <dbReference type="Pfam" id="PF25904"/>
    </source>
</evidence>
<keyword evidence="2" id="KW-0963">Cytoplasm</keyword>